<protein>
    <submittedName>
        <fullName evidence="4 5">WD repeat-containing protein 35-like</fullName>
    </submittedName>
</protein>
<sequence>MTLFKNYKEAENIYLSINRKDLAINQWKLIGDYLKLQNISDETFNKNMPEINHIVGNHYADHRKWKEAIYYLEMAKDNSRIIDCYYSIQDFEGLKKYSNELSNDKNSLLKIADIFQKSGMYLQSVEIYQKLQDFDKAISVCISGNLWKYAYNLAKQSNLVDIKSLLSKNVNFLVNSGQLFEAISLCKEGGIYQEAVKFVLDFTEKYRQNCRSLTTIKKLYVLAGFLFNEQKSVINFDKKISRLELLKVWMKKIVGWQAMK</sequence>
<dbReference type="KEGG" id="osn:115228466"/>
<evidence type="ECO:0000313" key="3">
    <source>
        <dbReference type="Proteomes" id="UP000515154"/>
    </source>
</evidence>
<dbReference type="GO" id="GO:1905515">
    <property type="term" value="P:non-motile cilium assembly"/>
    <property type="evidence" value="ECO:0007669"/>
    <property type="project" value="TreeGrafter"/>
</dbReference>
<dbReference type="InterPro" id="IPR016024">
    <property type="entry name" value="ARM-type_fold"/>
</dbReference>
<dbReference type="GO" id="GO:0035721">
    <property type="term" value="P:intraciliary retrograde transport"/>
    <property type="evidence" value="ECO:0007669"/>
    <property type="project" value="TreeGrafter"/>
</dbReference>
<reference evidence="4 5" key="1">
    <citation type="submission" date="2025-08" db="UniProtKB">
        <authorList>
            <consortium name="RefSeq"/>
        </authorList>
    </citation>
    <scope>IDENTIFICATION</scope>
</reference>
<dbReference type="Proteomes" id="UP000515154">
    <property type="component" value="Unplaced"/>
</dbReference>
<dbReference type="SUPFAM" id="SSF48371">
    <property type="entry name" value="ARM repeat"/>
    <property type="match status" value="1"/>
</dbReference>
<proteinExistence type="predicted"/>
<dbReference type="GO" id="GO:0030991">
    <property type="term" value="C:intraciliary transport particle A"/>
    <property type="evidence" value="ECO:0007669"/>
    <property type="project" value="TreeGrafter"/>
</dbReference>
<evidence type="ECO:0000256" key="2">
    <source>
        <dbReference type="ARBA" id="ARBA00022737"/>
    </source>
</evidence>
<keyword evidence="3" id="KW-1185">Reference proteome</keyword>
<dbReference type="GO" id="GO:0061512">
    <property type="term" value="P:protein localization to cilium"/>
    <property type="evidence" value="ECO:0007669"/>
    <property type="project" value="TreeGrafter"/>
</dbReference>
<dbReference type="InterPro" id="IPR039857">
    <property type="entry name" value="Ift122/121"/>
</dbReference>
<dbReference type="RefSeq" id="XP_029654903.1">
    <property type="nucleotide sequence ID" value="XM_029799043.2"/>
</dbReference>
<dbReference type="PANTHER" id="PTHR12764:SF5">
    <property type="entry name" value="LD29485P"/>
    <property type="match status" value="1"/>
</dbReference>
<dbReference type="GO" id="GO:0097730">
    <property type="term" value="C:non-motile cilium"/>
    <property type="evidence" value="ECO:0007669"/>
    <property type="project" value="TreeGrafter"/>
</dbReference>
<dbReference type="Gene3D" id="1.25.40.470">
    <property type="match status" value="1"/>
</dbReference>
<dbReference type="InterPro" id="IPR057361">
    <property type="entry name" value="TPR_WDR35"/>
</dbReference>
<dbReference type="AlphaFoldDB" id="A0A6P7TV39"/>
<keyword evidence="1" id="KW-0853">WD repeat</keyword>
<gene>
    <name evidence="5" type="primary">LOC115230119</name>
    <name evidence="4" type="synonym">LOC115228466</name>
</gene>
<keyword evidence="2" id="KW-0677">Repeat</keyword>
<dbReference type="RefSeq" id="XP_029656199.1">
    <property type="nucleotide sequence ID" value="XM_029800339.2"/>
</dbReference>
<evidence type="ECO:0000313" key="4">
    <source>
        <dbReference type="RefSeq" id="XP_029654903.1"/>
    </source>
</evidence>
<evidence type="ECO:0000313" key="5">
    <source>
        <dbReference type="RefSeq" id="XP_029656199.1"/>
    </source>
</evidence>
<accession>A0A6P7TV39</accession>
<evidence type="ECO:0000256" key="1">
    <source>
        <dbReference type="ARBA" id="ARBA00022574"/>
    </source>
</evidence>
<dbReference type="PANTHER" id="PTHR12764">
    <property type="entry name" value="WD REPEAT DOMAIN-RELATED"/>
    <property type="match status" value="1"/>
</dbReference>
<name>A0A6P7TV39_9MOLL</name>
<organism evidence="3 5">
    <name type="scientific">Octopus sinensis</name>
    <name type="common">East Asian common octopus</name>
    <dbReference type="NCBI Taxonomy" id="2607531"/>
    <lineage>
        <taxon>Eukaryota</taxon>
        <taxon>Metazoa</taxon>
        <taxon>Spiralia</taxon>
        <taxon>Lophotrochozoa</taxon>
        <taxon>Mollusca</taxon>
        <taxon>Cephalopoda</taxon>
        <taxon>Coleoidea</taxon>
        <taxon>Octopodiformes</taxon>
        <taxon>Octopoda</taxon>
        <taxon>Incirrata</taxon>
        <taxon>Octopodidae</taxon>
        <taxon>Octopus</taxon>
    </lineage>
</organism>
<dbReference type="KEGG" id="osn:115230119"/>
<dbReference type="Pfam" id="PF25170">
    <property type="entry name" value="TPR_WDR35"/>
    <property type="match status" value="1"/>
</dbReference>